<feature type="transmembrane region" description="Helical" evidence="2">
    <location>
        <begin position="104"/>
        <end position="124"/>
    </location>
</feature>
<evidence type="ECO:0000256" key="1">
    <source>
        <dbReference type="SAM" id="MobiDB-lite"/>
    </source>
</evidence>
<reference evidence="4" key="1">
    <citation type="submission" date="2020-05" db="EMBL/GenBank/DDBJ databases">
        <authorList>
            <person name="Chiriac C."/>
            <person name="Salcher M."/>
            <person name="Ghai R."/>
            <person name="Kavagutti S V."/>
        </authorList>
    </citation>
    <scope>NUCLEOTIDE SEQUENCE</scope>
</reference>
<dbReference type="AlphaFoldDB" id="A0A6J6PKN4"/>
<gene>
    <name evidence="4" type="ORF">UFOPK2579_00725</name>
</gene>
<feature type="transmembrane region" description="Helical" evidence="2">
    <location>
        <begin position="17"/>
        <end position="35"/>
    </location>
</feature>
<keyword evidence="2" id="KW-1133">Transmembrane helix</keyword>
<feature type="domain" description="DUF6542" evidence="3">
    <location>
        <begin position="18"/>
        <end position="125"/>
    </location>
</feature>
<keyword evidence="2" id="KW-0472">Membrane</keyword>
<organism evidence="4">
    <name type="scientific">freshwater metagenome</name>
    <dbReference type="NCBI Taxonomy" id="449393"/>
    <lineage>
        <taxon>unclassified sequences</taxon>
        <taxon>metagenomes</taxon>
        <taxon>ecological metagenomes</taxon>
    </lineage>
</organism>
<keyword evidence="2" id="KW-0812">Transmembrane</keyword>
<evidence type="ECO:0000256" key="2">
    <source>
        <dbReference type="SAM" id="Phobius"/>
    </source>
</evidence>
<feature type="transmembrane region" description="Helical" evidence="2">
    <location>
        <begin position="66"/>
        <end position="84"/>
    </location>
</feature>
<accession>A0A6J6PKN4</accession>
<dbReference type="EMBL" id="CAEZXR010000064">
    <property type="protein sequence ID" value="CAB4697008.1"/>
    <property type="molecule type" value="Genomic_DNA"/>
</dbReference>
<evidence type="ECO:0000259" key="3">
    <source>
        <dbReference type="Pfam" id="PF20177"/>
    </source>
</evidence>
<dbReference type="Pfam" id="PF20177">
    <property type="entry name" value="DUF6542"/>
    <property type="match status" value="1"/>
</dbReference>
<feature type="transmembrane region" description="Helical" evidence="2">
    <location>
        <begin position="41"/>
        <end position="59"/>
    </location>
</feature>
<feature type="compositionally biased region" description="Pro residues" evidence="1">
    <location>
        <begin position="163"/>
        <end position="172"/>
    </location>
</feature>
<dbReference type="InterPro" id="IPR046672">
    <property type="entry name" value="DUF6542"/>
</dbReference>
<proteinExistence type="predicted"/>
<evidence type="ECO:0000313" key="4">
    <source>
        <dbReference type="EMBL" id="CAB4697008.1"/>
    </source>
</evidence>
<sequence length="172" mass="17931">MTTRTIWEEGRTAGRELVVLAVAVTLTLVVLDVAVSGAVGWFFDVTFVLLCIALALAVAPRDFFTIGVVPPLLMVGVFVILGSSRPDTIAHAEDGVVQAVVSGLSAHSLGLVLGYVLCLAVLAVRDRVARSRSTGAVTRSGPGRRRPDAAPPAPRSTSRRPSSAPPGSPLPR</sequence>
<protein>
    <submittedName>
        <fullName evidence="4">Unannotated protein</fullName>
    </submittedName>
</protein>
<name>A0A6J6PKN4_9ZZZZ</name>
<feature type="region of interest" description="Disordered" evidence="1">
    <location>
        <begin position="133"/>
        <end position="172"/>
    </location>
</feature>